<evidence type="ECO:0000256" key="6">
    <source>
        <dbReference type="ARBA" id="ARBA00037847"/>
    </source>
</evidence>
<evidence type="ECO:0000256" key="3">
    <source>
        <dbReference type="ARBA" id="ARBA00022989"/>
    </source>
</evidence>
<protein>
    <submittedName>
        <fullName evidence="8">Uncharacterized protein</fullName>
    </submittedName>
</protein>
<evidence type="ECO:0000256" key="1">
    <source>
        <dbReference type="ARBA" id="ARBA00004126"/>
    </source>
</evidence>
<evidence type="ECO:0000256" key="2">
    <source>
        <dbReference type="ARBA" id="ARBA00022692"/>
    </source>
</evidence>
<comment type="subcellular location">
    <subcellularLocation>
        <location evidence="6">Endomembrane system</location>
        <topology evidence="6">Single-pass membrane protein</topology>
    </subcellularLocation>
    <subcellularLocation>
        <location evidence="1">Nucleus membrane</location>
    </subcellularLocation>
</comment>
<organism evidence="8 9">
    <name type="scientific">Hohenbuehelia grisea</name>
    <dbReference type="NCBI Taxonomy" id="104357"/>
    <lineage>
        <taxon>Eukaryota</taxon>
        <taxon>Fungi</taxon>
        <taxon>Dikarya</taxon>
        <taxon>Basidiomycota</taxon>
        <taxon>Agaricomycotina</taxon>
        <taxon>Agaricomycetes</taxon>
        <taxon>Agaricomycetidae</taxon>
        <taxon>Agaricales</taxon>
        <taxon>Pleurotineae</taxon>
        <taxon>Pleurotaceae</taxon>
        <taxon>Hohenbuehelia</taxon>
    </lineage>
</organism>
<dbReference type="PANTHER" id="PTHR12265">
    <property type="entry name" value="TRANSMEMBRANE PROTEIN 53"/>
    <property type="match status" value="1"/>
</dbReference>
<sequence length="127" mass="14295">MRNSVVRIAAKITLSLAYGIYAIITTILGMRPGFQDLRALLAQPELLLGVDKNTPRAYFRSEVDKMVSYKAIESHLAQVAELGFKVRVEKFSGSQHVSHSRKDGDRYWAAVRETWSEAAKGRSRARL</sequence>
<proteinExistence type="predicted"/>
<feature type="transmembrane region" description="Helical" evidence="7">
    <location>
        <begin position="12"/>
        <end position="30"/>
    </location>
</feature>
<dbReference type="EMBL" id="JASNQZ010000008">
    <property type="protein sequence ID" value="KAL0954062.1"/>
    <property type="molecule type" value="Genomic_DNA"/>
</dbReference>
<accession>A0ABR3JF72</accession>
<keyword evidence="4 7" id="KW-0472">Membrane</keyword>
<dbReference type="Pfam" id="PF05705">
    <property type="entry name" value="DUF829"/>
    <property type="match status" value="1"/>
</dbReference>
<dbReference type="InterPro" id="IPR008547">
    <property type="entry name" value="DUF829_TMEM53"/>
</dbReference>
<keyword evidence="2 7" id="KW-0812">Transmembrane</keyword>
<dbReference type="Proteomes" id="UP001556367">
    <property type="component" value="Unassembled WGS sequence"/>
</dbReference>
<evidence type="ECO:0000256" key="4">
    <source>
        <dbReference type="ARBA" id="ARBA00023136"/>
    </source>
</evidence>
<evidence type="ECO:0000256" key="5">
    <source>
        <dbReference type="ARBA" id="ARBA00023242"/>
    </source>
</evidence>
<comment type="caution">
    <text evidence="8">The sequence shown here is derived from an EMBL/GenBank/DDBJ whole genome shotgun (WGS) entry which is preliminary data.</text>
</comment>
<gene>
    <name evidence="8" type="ORF">HGRIS_005212</name>
</gene>
<evidence type="ECO:0000256" key="7">
    <source>
        <dbReference type="SAM" id="Phobius"/>
    </source>
</evidence>
<evidence type="ECO:0000313" key="8">
    <source>
        <dbReference type="EMBL" id="KAL0954062.1"/>
    </source>
</evidence>
<name>A0ABR3JF72_9AGAR</name>
<keyword evidence="9" id="KW-1185">Reference proteome</keyword>
<reference evidence="9" key="1">
    <citation type="submission" date="2024-06" db="EMBL/GenBank/DDBJ databases">
        <title>Multi-omics analyses provide insights into the biosynthesis of the anticancer antibiotic pleurotin in Hohenbuehelia grisea.</title>
        <authorList>
            <person name="Weaver J.A."/>
            <person name="Alberti F."/>
        </authorList>
    </citation>
    <scope>NUCLEOTIDE SEQUENCE [LARGE SCALE GENOMIC DNA]</scope>
    <source>
        <strain evidence="9">T-177</strain>
    </source>
</reference>
<keyword evidence="5" id="KW-0539">Nucleus</keyword>
<dbReference type="PANTHER" id="PTHR12265:SF30">
    <property type="entry name" value="TRANSMEMBRANE PROTEIN 53"/>
    <property type="match status" value="1"/>
</dbReference>
<keyword evidence="3 7" id="KW-1133">Transmembrane helix</keyword>
<evidence type="ECO:0000313" key="9">
    <source>
        <dbReference type="Proteomes" id="UP001556367"/>
    </source>
</evidence>